<evidence type="ECO:0000256" key="1">
    <source>
        <dbReference type="ARBA" id="ARBA00022729"/>
    </source>
</evidence>
<organism evidence="4">
    <name type="scientific">Prevotella sp. GTC17253</name>
    <dbReference type="NCBI Taxonomy" id="3236793"/>
    <lineage>
        <taxon>Bacteria</taxon>
        <taxon>Pseudomonadati</taxon>
        <taxon>Bacteroidota</taxon>
        <taxon>Bacteroidia</taxon>
        <taxon>Bacteroidales</taxon>
        <taxon>Prevotellaceae</taxon>
        <taxon>Prevotella</taxon>
    </lineage>
</organism>
<feature type="region of interest" description="Disordered" evidence="2">
    <location>
        <begin position="603"/>
        <end position="647"/>
    </location>
</feature>
<accession>A0AB33IQ35</accession>
<dbReference type="EMBL" id="AP035785">
    <property type="protein sequence ID" value="BFO71823.1"/>
    <property type="molecule type" value="Genomic_DNA"/>
</dbReference>
<dbReference type="InterPro" id="IPR032812">
    <property type="entry name" value="SbsA_Ig"/>
</dbReference>
<evidence type="ECO:0000259" key="3">
    <source>
        <dbReference type="Pfam" id="PF13205"/>
    </source>
</evidence>
<dbReference type="SUPFAM" id="SSF49478">
    <property type="entry name" value="Cna protein B-type domain"/>
    <property type="match status" value="1"/>
</dbReference>
<reference evidence="4" key="1">
    <citation type="submission" date="2024-07" db="EMBL/GenBank/DDBJ databases">
        <title>Complete genome sequence of Prevotella sp. YM-2024 GTC17253.</title>
        <authorList>
            <person name="Hayashi M."/>
            <person name="Muto Y."/>
            <person name="Tanaka K."/>
            <person name="Niwa H."/>
        </authorList>
    </citation>
    <scope>NUCLEOTIDE SEQUENCE</scope>
    <source>
        <strain evidence="4">GTC17253</strain>
    </source>
</reference>
<dbReference type="AlphaFoldDB" id="A0AB33IQ35"/>
<evidence type="ECO:0000256" key="2">
    <source>
        <dbReference type="SAM" id="MobiDB-lite"/>
    </source>
</evidence>
<keyword evidence="1" id="KW-0732">Signal</keyword>
<name>A0AB33IQ35_9BACT</name>
<feature type="domain" description="SbsA Ig-like" evidence="3">
    <location>
        <begin position="20"/>
        <end position="119"/>
    </location>
</feature>
<dbReference type="Pfam" id="PF13205">
    <property type="entry name" value="Big_5"/>
    <property type="match status" value="1"/>
</dbReference>
<evidence type="ECO:0000313" key="4">
    <source>
        <dbReference type="EMBL" id="BFO71823.1"/>
    </source>
</evidence>
<gene>
    <name evidence="4" type="ORF">GTC17253_17890</name>
</gene>
<proteinExistence type="predicted"/>
<protein>
    <submittedName>
        <fullName evidence="4">Ig-like domain-containing protein</fullName>
    </submittedName>
</protein>
<sequence>MIAGIASCARMGNPDGGWYDETPPKVLGATPADKGINVTSKRIRIQFDEFIKLENASENVIVSPPQLETPEIVASGKYIDVKLIDSLRPNTTYTVDFSDAISDNNENNPLGNYTYSFSTGSEIDTMEVSGYVLEAANLEPMKGILVGLYANMADSAFHKLPMLRVSRTDSRGHFVIKGVKPGKYRIYALQDMDGNYMFSQKSEMIAFSHDTITPSVKEDFRQDTTWTDTLHIAAIDRVQYHHYMPDDVVLRAFTEVLTDRYYIKSERSEANKFTLFFSYGNTQLPEIKGLNFNEKDAFIIDTNLKQDTITYWLRDTALVNQDTLHMDMTYLMTDSLGKLVSHTEPLEILSKQPYAKRMREKRKEMDEWKKKSEKARKKGERFDSIMPLKPLAMDVRVSTQLDPDKNIQFISSAPLEGVDTTKIHLYAKHDSLWYRSPFLFRQLAKRSDDGTMIQPDSLQHGLKYELVGEWRPDIEYSLELDSTAFVDIYGNVSAKSKYGFKVKSNDEYSTLLVTLQGMDSLNMVVQLLDSSDKVVKEVKATDNQAEFFYLSPGEYYMRLFVDRNGNGIWDTGKYDEDRQPEEVYYYPQKLECRAKWDITESWNPKSTSLDRQKPGAITKQKSEKKRTVQHRNAERARQLGKQYVPGI</sequence>